<dbReference type="InterPro" id="IPR001054">
    <property type="entry name" value="A/G_cyclase"/>
</dbReference>
<proteinExistence type="predicted"/>
<dbReference type="SUPFAM" id="SSF55073">
    <property type="entry name" value="Nucleotide cyclase"/>
    <property type="match status" value="1"/>
</dbReference>
<dbReference type="PANTHER" id="PTHR16305">
    <property type="entry name" value="TESTICULAR SOLUBLE ADENYLYL CYCLASE"/>
    <property type="match status" value="1"/>
</dbReference>
<feature type="domain" description="Guanylate cyclase" evidence="3">
    <location>
        <begin position="2"/>
        <end position="134"/>
    </location>
</feature>
<dbReference type="GO" id="GO:0035556">
    <property type="term" value="P:intracellular signal transduction"/>
    <property type="evidence" value="ECO:0007669"/>
    <property type="project" value="InterPro"/>
</dbReference>
<dbReference type="InterPro" id="IPR029787">
    <property type="entry name" value="Nucleotide_cyclase"/>
</dbReference>
<dbReference type="Gene3D" id="3.40.50.300">
    <property type="entry name" value="P-loop containing nucleotide triphosphate hydrolases"/>
    <property type="match status" value="1"/>
</dbReference>
<dbReference type="GO" id="GO:0009190">
    <property type="term" value="P:cyclic nucleotide biosynthetic process"/>
    <property type="evidence" value="ECO:0007669"/>
    <property type="project" value="InterPro"/>
</dbReference>
<dbReference type="RefSeq" id="WP_165099542.1">
    <property type="nucleotide sequence ID" value="NZ_CP049056.1"/>
</dbReference>
<dbReference type="EMBL" id="CP049056">
    <property type="protein sequence ID" value="QIE56376.1"/>
    <property type="molecule type" value="Genomic_DNA"/>
</dbReference>
<dbReference type="KEGG" id="hdh:G5B40_13435"/>
<evidence type="ECO:0000313" key="5">
    <source>
        <dbReference type="Proteomes" id="UP000503336"/>
    </source>
</evidence>
<dbReference type="AlphaFoldDB" id="A0A7L5C1L2"/>
<dbReference type="GO" id="GO:0005737">
    <property type="term" value="C:cytoplasm"/>
    <property type="evidence" value="ECO:0007669"/>
    <property type="project" value="TreeGrafter"/>
</dbReference>
<name>A0A7L5C1L2_9RHOB</name>
<dbReference type="CDD" id="cd07302">
    <property type="entry name" value="CHD"/>
    <property type="match status" value="1"/>
</dbReference>
<dbReference type="Gene3D" id="1.25.40.10">
    <property type="entry name" value="Tetratricopeptide repeat domain"/>
    <property type="match status" value="1"/>
</dbReference>
<dbReference type="InterPro" id="IPR011990">
    <property type="entry name" value="TPR-like_helical_dom_sf"/>
</dbReference>
<keyword evidence="1" id="KW-0547">Nucleotide-binding</keyword>
<dbReference type="SUPFAM" id="SSF48452">
    <property type="entry name" value="TPR-like"/>
    <property type="match status" value="1"/>
</dbReference>
<evidence type="ECO:0000313" key="4">
    <source>
        <dbReference type="EMBL" id="QIE56376.1"/>
    </source>
</evidence>
<evidence type="ECO:0000256" key="2">
    <source>
        <dbReference type="ARBA" id="ARBA00022840"/>
    </source>
</evidence>
<dbReference type="PANTHER" id="PTHR16305:SF28">
    <property type="entry name" value="GUANYLATE CYCLASE DOMAIN-CONTAINING PROTEIN"/>
    <property type="match status" value="1"/>
</dbReference>
<dbReference type="InterPro" id="IPR027417">
    <property type="entry name" value="P-loop_NTPase"/>
</dbReference>
<organism evidence="4 5">
    <name type="scientific">Pikeienuella piscinae</name>
    <dbReference type="NCBI Taxonomy" id="2748098"/>
    <lineage>
        <taxon>Bacteria</taxon>
        <taxon>Pseudomonadati</taxon>
        <taxon>Pseudomonadota</taxon>
        <taxon>Alphaproteobacteria</taxon>
        <taxon>Rhodobacterales</taxon>
        <taxon>Paracoccaceae</taxon>
        <taxon>Pikeienuella</taxon>
    </lineage>
</organism>
<accession>A0A7L5C1L2</accession>
<dbReference type="Pfam" id="PF00211">
    <property type="entry name" value="Guanylate_cyc"/>
    <property type="match status" value="1"/>
</dbReference>
<protein>
    <submittedName>
        <fullName evidence="4">AAA family ATPase</fullName>
    </submittedName>
</protein>
<reference evidence="4 5" key="1">
    <citation type="submission" date="2020-02" db="EMBL/GenBank/DDBJ databases">
        <title>complete genome sequence of Rhodobacteraceae bacterium.</title>
        <authorList>
            <person name="Park J."/>
            <person name="Kim Y.-S."/>
            <person name="Kim K.-H."/>
        </authorList>
    </citation>
    <scope>NUCLEOTIDE SEQUENCE [LARGE SCALE GENOMIC DNA]</scope>
    <source>
        <strain evidence="4 5">RR4-56</strain>
    </source>
</reference>
<evidence type="ECO:0000259" key="3">
    <source>
        <dbReference type="PROSITE" id="PS50125"/>
    </source>
</evidence>
<dbReference type="Gene3D" id="3.30.70.1230">
    <property type="entry name" value="Nucleotide cyclase"/>
    <property type="match status" value="1"/>
</dbReference>
<sequence length="1031" mass="113283">MTILFSDLVGSTPISEELDPEVLRDLLSAYRQICAEAVERMGGTVTKLIGDGLDAHFGYPVDYEDSARRAVRAGLEIAAAVPRLKADFPGLSQPLAARIGINTGLVVVGDLGAGDLREKQGVIGDTPNVAARLQALAAPGQVVVGQPTFRLVEHDFIFESMGLRELKGVSAPMVCHVALADAPDRRSGAHGPRTRLVGRDGELTILRQNWRRATSGEGQTVLLTGEAGIGKSRIVETLLDELRADPNFAELRLYASSVHTATAFRPFIMEFVRRAGFSDGEPAADRLEKLEALVERLGLDPEVYMAPLASTLSVDLAGRYARAADPSVVNYRFQAACAALIDATAGDRTLALLIEDLHWADPSTLEFIDQWVTETARRRCLMILTFRPNFDCSWRDENHLSTLNLNRLSRVESQELIALVAPKPLPEEVAATIVQRTDGVPLFIEELTKMVLESGLMEEEDAAFRLSRPLPPLAIPDSLQNSLMARLDRLSNVKEVAQIAAAIGRRFRQGLLSAATHAPEAELQAALNRLIEAELLHRYGFPPDVEYEFRHALVQDAAYSSMLKSTRQRVHSRIAAAMAAEPKARTLEPEIIARHYLNGGAPVEAVPFSFAAGRRALDASAHREAIQHFTNALDHLEEMSDGPDRRRLELDIRMAFGVPLQTVRGYAHTSVRENYDRVEALATEIGATSELMPLYYGMSRYHMLSANYREARIGGEKLLAAAEAAEDAIFLAAGRRILASILFYTGRLDEARELMFEVLDSGLLEDDYSTARQVDVVDFRVAANAYTAWVEFSQGRPNEARAYAAQSIEVAESLTHRFSVAFATCFASWTHEFCGDRERARALAAQGLAMSREHGFQFWIGWTEVILAATGGERKPGLSAAGYAREGLADWKEVGSRLGLSYLLSLTVKLLAIEGEKDEAEQVLDQAEAFIAESGEQFWAPEILRLRGVLRRRSQPKAAETLLRRAMAEADAMGARLLALRATLSLAEIPGRGEEARLLLKERLLGFSAEQDCADLRAAREMAARPKNLSA</sequence>
<keyword evidence="5" id="KW-1185">Reference proteome</keyword>
<gene>
    <name evidence="4" type="ORF">G5B40_13435</name>
</gene>
<dbReference type="SUPFAM" id="SSF52540">
    <property type="entry name" value="P-loop containing nucleoside triphosphate hydrolases"/>
    <property type="match status" value="1"/>
</dbReference>
<dbReference type="GO" id="GO:0004016">
    <property type="term" value="F:adenylate cyclase activity"/>
    <property type="evidence" value="ECO:0007669"/>
    <property type="project" value="TreeGrafter"/>
</dbReference>
<dbReference type="SMART" id="SM00044">
    <property type="entry name" value="CYCc"/>
    <property type="match status" value="1"/>
</dbReference>
<dbReference type="PROSITE" id="PS50125">
    <property type="entry name" value="GUANYLATE_CYCLASE_2"/>
    <property type="match status" value="1"/>
</dbReference>
<dbReference type="GO" id="GO:0005524">
    <property type="term" value="F:ATP binding"/>
    <property type="evidence" value="ECO:0007669"/>
    <property type="project" value="UniProtKB-KW"/>
</dbReference>
<keyword evidence="2" id="KW-0067">ATP-binding</keyword>
<dbReference type="InterPro" id="IPR041664">
    <property type="entry name" value="AAA_16"/>
</dbReference>
<evidence type="ECO:0000256" key="1">
    <source>
        <dbReference type="ARBA" id="ARBA00022741"/>
    </source>
</evidence>
<dbReference type="Pfam" id="PF13191">
    <property type="entry name" value="AAA_16"/>
    <property type="match status" value="1"/>
</dbReference>
<dbReference type="Proteomes" id="UP000503336">
    <property type="component" value="Chromosome"/>
</dbReference>